<dbReference type="Proteomes" id="UP000242180">
    <property type="component" value="Unassembled WGS sequence"/>
</dbReference>
<dbReference type="OMA" id="YAHEVII"/>
<organism evidence="1 2">
    <name type="scientific">Syncephalastrum racemosum</name>
    <name type="common">Filamentous fungus</name>
    <dbReference type="NCBI Taxonomy" id="13706"/>
    <lineage>
        <taxon>Eukaryota</taxon>
        <taxon>Fungi</taxon>
        <taxon>Fungi incertae sedis</taxon>
        <taxon>Mucoromycota</taxon>
        <taxon>Mucoromycotina</taxon>
        <taxon>Mucoromycetes</taxon>
        <taxon>Mucorales</taxon>
        <taxon>Syncephalastraceae</taxon>
        <taxon>Syncephalastrum</taxon>
    </lineage>
</organism>
<reference evidence="1 2" key="1">
    <citation type="submission" date="2016-07" db="EMBL/GenBank/DDBJ databases">
        <title>Pervasive Adenine N6-methylation of Active Genes in Fungi.</title>
        <authorList>
            <consortium name="DOE Joint Genome Institute"/>
            <person name="Mondo S.J."/>
            <person name="Dannebaum R.O."/>
            <person name="Kuo R.C."/>
            <person name="Labutti K."/>
            <person name="Haridas S."/>
            <person name="Kuo A."/>
            <person name="Salamov A."/>
            <person name="Ahrendt S.R."/>
            <person name="Lipzen A."/>
            <person name="Sullivan W."/>
            <person name="Andreopoulos W.B."/>
            <person name="Clum A."/>
            <person name="Lindquist E."/>
            <person name="Daum C."/>
            <person name="Ramamoorthy G.K."/>
            <person name="Gryganskyi A."/>
            <person name="Culley D."/>
            <person name="Magnuson J.K."/>
            <person name="James T.Y."/>
            <person name="O'Malley M.A."/>
            <person name="Stajich J.E."/>
            <person name="Spatafora J.W."/>
            <person name="Visel A."/>
            <person name="Grigoriev I.V."/>
        </authorList>
    </citation>
    <scope>NUCLEOTIDE SEQUENCE [LARGE SCALE GENOMIC DNA]</scope>
    <source>
        <strain evidence="1 2">NRRL 2496</strain>
    </source>
</reference>
<gene>
    <name evidence="1" type="ORF">BCR43DRAFT_448667</name>
</gene>
<evidence type="ECO:0000313" key="1">
    <source>
        <dbReference type="EMBL" id="ORY88943.1"/>
    </source>
</evidence>
<dbReference type="EMBL" id="MCGN01000021">
    <property type="protein sequence ID" value="ORY88943.1"/>
    <property type="molecule type" value="Genomic_DNA"/>
</dbReference>
<feature type="non-terminal residue" evidence="1">
    <location>
        <position position="1"/>
    </location>
</feature>
<dbReference type="InParanoid" id="A0A1X2GYW2"/>
<dbReference type="OrthoDB" id="2275636at2759"/>
<evidence type="ECO:0000313" key="2">
    <source>
        <dbReference type="Proteomes" id="UP000242180"/>
    </source>
</evidence>
<sequence length="137" mass="15630">FLVDSVAKGIKDYIPKYQEHLKEMKETGNTIIGYCRKSKTIEDEETRVRLLQKMIKRMRARSLVDKTFVSPCSAAGEEFSLRDFPIHNKFDMSSLQDISGTTQDMISFLAVTPNVSLVVLDYAGLTTNIKDLKQFIM</sequence>
<protein>
    <submittedName>
        <fullName evidence="1">Uncharacterized protein</fullName>
    </submittedName>
</protein>
<comment type="caution">
    <text evidence="1">The sequence shown here is derived from an EMBL/GenBank/DDBJ whole genome shotgun (WGS) entry which is preliminary data.</text>
</comment>
<name>A0A1X2GYW2_SYNRA</name>
<accession>A0A1X2GYW2</accession>
<proteinExistence type="predicted"/>
<keyword evidence="2" id="KW-1185">Reference proteome</keyword>
<dbReference type="AlphaFoldDB" id="A0A1X2GYW2"/>